<evidence type="ECO:0000313" key="2">
    <source>
        <dbReference type="EMBL" id="KAI9246894.1"/>
    </source>
</evidence>
<evidence type="ECO:0000256" key="1">
    <source>
        <dbReference type="SAM" id="MobiDB-lite"/>
    </source>
</evidence>
<reference evidence="2" key="1">
    <citation type="journal article" date="2022" name="IScience">
        <title>Evolution of zygomycete secretomes and the origins of terrestrial fungal ecologies.</title>
        <authorList>
            <person name="Chang Y."/>
            <person name="Wang Y."/>
            <person name="Mondo S."/>
            <person name="Ahrendt S."/>
            <person name="Andreopoulos W."/>
            <person name="Barry K."/>
            <person name="Beard J."/>
            <person name="Benny G.L."/>
            <person name="Blankenship S."/>
            <person name="Bonito G."/>
            <person name="Cuomo C."/>
            <person name="Desiro A."/>
            <person name="Gervers K.A."/>
            <person name="Hundley H."/>
            <person name="Kuo A."/>
            <person name="LaButti K."/>
            <person name="Lang B.F."/>
            <person name="Lipzen A."/>
            <person name="O'Donnell K."/>
            <person name="Pangilinan J."/>
            <person name="Reynolds N."/>
            <person name="Sandor L."/>
            <person name="Smith M.E."/>
            <person name="Tsang A."/>
            <person name="Grigoriev I.V."/>
            <person name="Stajich J.E."/>
            <person name="Spatafora J.W."/>
        </authorList>
    </citation>
    <scope>NUCLEOTIDE SEQUENCE</scope>
    <source>
        <strain evidence="2">RSA 2281</strain>
    </source>
</reference>
<feature type="region of interest" description="Disordered" evidence="1">
    <location>
        <begin position="89"/>
        <end position="108"/>
    </location>
</feature>
<organism evidence="2 3">
    <name type="scientific">Phascolomyces articulosus</name>
    <dbReference type="NCBI Taxonomy" id="60185"/>
    <lineage>
        <taxon>Eukaryota</taxon>
        <taxon>Fungi</taxon>
        <taxon>Fungi incertae sedis</taxon>
        <taxon>Mucoromycota</taxon>
        <taxon>Mucoromycotina</taxon>
        <taxon>Mucoromycetes</taxon>
        <taxon>Mucorales</taxon>
        <taxon>Lichtheimiaceae</taxon>
        <taxon>Phascolomyces</taxon>
    </lineage>
</organism>
<dbReference type="AlphaFoldDB" id="A0AAD5JNT4"/>
<keyword evidence="3" id="KW-1185">Reference proteome</keyword>
<sequence length="108" mass="12000">MSVSTGCVAGVWLPSRISLLAGVGSSCKCKIVVQVKMILIKWDIIFGNWIFDLVVRLDIYLERRLISNTHDGADSTTYDDTVSSADTALKNHKEKQKKNNTQLGFNNP</sequence>
<reference evidence="2" key="2">
    <citation type="submission" date="2023-02" db="EMBL/GenBank/DDBJ databases">
        <authorList>
            <consortium name="DOE Joint Genome Institute"/>
            <person name="Mondo S.J."/>
            <person name="Chang Y."/>
            <person name="Wang Y."/>
            <person name="Ahrendt S."/>
            <person name="Andreopoulos W."/>
            <person name="Barry K."/>
            <person name="Beard J."/>
            <person name="Benny G.L."/>
            <person name="Blankenship S."/>
            <person name="Bonito G."/>
            <person name="Cuomo C."/>
            <person name="Desiro A."/>
            <person name="Gervers K.A."/>
            <person name="Hundley H."/>
            <person name="Kuo A."/>
            <person name="LaButti K."/>
            <person name="Lang B.F."/>
            <person name="Lipzen A."/>
            <person name="O'Donnell K."/>
            <person name="Pangilinan J."/>
            <person name="Reynolds N."/>
            <person name="Sandor L."/>
            <person name="Smith M.W."/>
            <person name="Tsang A."/>
            <person name="Grigoriev I.V."/>
            <person name="Stajich J.E."/>
            <person name="Spatafora J.W."/>
        </authorList>
    </citation>
    <scope>NUCLEOTIDE SEQUENCE</scope>
    <source>
        <strain evidence="2">RSA 2281</strain>
    </source>
</reference>
<protein>
    <submittedName>
        <fullName evidence="2">Uncharacterized protein</fullName>
    </submittedName>
</protein>
<evidence type="ECO:0000313" key="3">
    <source>
        <dbReference type="Proteomes" id="UP001209540"/>
    </source>
</evidence>
<accession>A0AAD5JNT4</accession>
<dbReference type="EMBL" id="JAIXMP010000044">
    <property type="protein sequence ID" value="KAI9246894.1"/>
    <property type="molecule type" value="Genomic_DNA"/>
</dbReference>
<name>A0AAD5JNT4_9FUNG</name>
<feature type="compositionally biased region" description="Polar residues" evidence="1">
    <location>
        <begin position="99"/>
        <end position="108"/>
    </location>
</feature>
<comment type="caution">
    <text evidence="2">The sequence shown here is derived from an EMBL/GenBank/DDBJ whole genome shotgun (WGS) entry which is preliminary data.</text>
</comment>
<proteinExistence type="predicted"/>
<dbReference type="Proteomes" id="UP001209540">
    <property type="component" value="Unassembled WGS sequence"/>
</dbReference>
<gene>
    <name evidence="2" type="ORF">BDA99DRAFT_543079</name>
</gene>